<evidence type="ECO:0000313" key="8">
    <source>
        <dbReference type="EMBL" id="WOG97578.1"/>
    </source>
</evidence>
<feature type="transmembrane region" description="Helical" evidence="6">
    <location>
        <begin position="280"/>
        <end position="302"/>
    </location>
</feature>
<dbReference type="GO" id="GO:0016020">
    <property type="term" value="C:membrane"/>
    <property type="evidence" value="ECO:0007669"/>
    <property type="project" value="UniProtKB-SubCell"/>
</dbReference>
<feature type="domain" description="Sugar phosphate transporter" evidence="7">
    <location>
        <begin position="93"/>
        <end position="392"/>
    </location>
</feature>
<feature type="region of interest" description="Disordered" evidence="5">
    <location>
        <begin position="405"/>
        <end position="434"/>
    </location>
</feature>
<feature type="transmembrane region" description="Helical" evidence="6">
    <location>
        <begin position="91"/>
        <end position="111"/>
    </location>
</feature>
<keyword evidence="3 6" id="KW-1133">Transmembrane helix</keyword>
<evidence type="ECO:0000256" key="6">
    <source>
        <dbReference type="SAM" id="Phobius"/>
    </source>
</evidence>
<feature type="transmembrane region" description="Helical" evidence="6">
    <location>
        <begin position="375"/>
        <end position="394"/>
    </location>
</feature>
<feature type="transmembrane region" description="Helical" evidence="6">
    <location>
        <begin position="322"/>
        <end position="341"/>
    </location>
</feature>
<dbReference type="InterPro" id="IPR004853">
    <property type="entry name" value="Sugar_P_trans_dom"/>
</dbReference>
<proteinExistence type="predicted"/>
<dbReference type="InterPro" id="IPR050186">
    <property type="entry name" value="TPT_transporter"/>
</dbReference>
<keyword evidence="9" id="KW-1185">Reference proteome</keyword>
<reference evidence="8" key="1">
    <citation type="journal article" date="2016" name="Nat. Genet.">
        <title>A high-quality carrot genome assembly provides new insights into carotenoid accumulation and asterid genome evolution.</title>
        <authorList>
            <person name="Iorizzo M."/>
            <person name="Ellison S."/>
            <person name="Senalik D."/>
            <person name="Zeng P."/>
            <person name="Satapoomin P."/>
            <person name="Huang J."/>
            <person name="Bowman M."/>
            <person name="Iovene M."/>
            <person name="Sanseverino W."/>
            <person name="Cavagnaro P."/>
            <person name="Yildiz M."/>
            <person name="Macko-Podgorni A."/>
            <person name="Moranska E."/>
            <person name="Grzebelus E."/>
            <person name="Grzebelus D."/>
            <person name="Ashrafi H."/>
            <person name="Zheng Z."/>
            <person name="Cheng S."/>
            <person name="Spooner D."/>
            <person name="Van Deynze A."/>
            <person name="Simon P."/>
        </authorList>
    </citation>
    <scope>NUCLEOTIDE SEQUENCE</scope>
    <source>
        <tissue evidence="8">Leaf</tissue>
    </source>
</reference>
<dbReference type="PANTHER" id="PTHR11132">
    <property type="entry name" value="SOLUTE CARRIER FAMILY 35"/>
    <property type="match status" value="1"/>
</dbReference>
<organism evidence="8 9">
    <name type="scientific">Daucus carota subsp. sativus</name>
    <name type="common">Carrot</name>
    <dbReference type="NCBI Taxonomy" id="79200"/>
    <lineage>
        <taxon>Eukaryota</taxon>
        <taxon>Viridiplantae</taxon>
        <taxon>Streptophyta</taxon>
        <taxon>Embryophyta</taxon>
        <taxon>Tracheophyta</taxon>
        <taxon>Spermatophyta</taxon>
        <taxon>Magnoliopsida</taxon>
        <taxon>eudicotyledons</taxon>
        <taxon>Gunneridae</taxon>
        <taxon>Pentapetalae</taxon>
        <taxon>asterids</taxon>
        <taxon>campanulids</taxon>
        <taxon>Apiales</taxon>
        <taxon>Apiaceae</taxon>
        <taxon>Apioideae</taxon>
        <taxon>Scandiceae</taxon>
        <taxon>Daucinae</taxon>
        <taxon>Daucus</taxon>
        <taxon>Daucus sect. Daucus</taxon>
    </lineage>
</organism>
<comment type="subcellular location">
    <subcellularLocation>
        <location evidence="1">Membrane</location>
        <topology evidence="1">Multi-pass membrane protein</topology>
    </subcellularLocation>
</comment>
<gene>
    <name evidence="8" type="ORF">DCAR_0416919</name>
</gene>
<dbReference type="Pfam" id="PF03151">
    <property type="entry name" value="TPT"/>
    <property type="match status" value="1"/>
</dbReference>
<feature type="transmembrane region" description="Helical" evidence="6">
    <location>
        <begin position="186"/>
        <end position="211"/>
    </location>
</feature>
<evidence type="ECO:0000256" key="3">
    <source>
        <dbReference type="ARBA" id="ARBA00022989"/>
    </source>
</evidence>
<feature type="transmembrane region" description="Helical" evidence="6">
    <location>
        <begin position="241"/>
        <end position="260"/>
    </location>
</feature>
<sequence>MNVIGASTNRVSPRGDRNAATKLHAESFSIEEIHKHNLIRNNNSADTGSSPRKIIDKDRDRDRDPIINVDDDSTHHKLSLTTKSVLSAADILKTLFFVLVWYTFSLFLTLYNKTLLGENMGKFPAPLLMNTFHFGMQAILAKAITWIWSSRFQPPVSMSWKDYFIRVVPTAIGTALDINLSNASLVFVSVTFATMCKSASPIFLLLFAFAFRLESPSVKLLGIILVISVGILLTVAKETEFQFWGFIFVMLAAFMSGFRWTMTQILLQKEVYGLKNPLTLMSYVAPVMAVSTGILSLIFEPWDQFSKNVYFNSSWHITRSSLLMLFGGTLAFFMVLTEYILVSVTSAVTVTIAGVVKEVVTISVAVFYFHDEFTWLKGIGLIIIMVGVSLYNWYKYQKLHRGESSEDDLAGSSTSSSPAKYVILEEMDDQDLGH</sequence>
<evidence type="ECO:0000259" key="7">
    <source>
        <dbReference type="Pfam" id="PF03151"/>
    </source>
</evidence>
<name>A0AAF0WZT5_DAUCS</name>
<dbReference type="KEGG" id="dcr:108219536"/>
<reference evidence="8" key="2">
    <citation type="submission" date="2022-03" db="EMBL/GenBank/DDBJ databases">
        <title>Draft title - Genomic analysis of global carrot germplasm unveils the trajectory of domestication and the origin of high carotenoid orange carrot.</title>
        <authorList>
            <person name="Iorizzo M."/>
            <person name="Ellison S."/>
            <person name="Senalik D."/>
            <person name="Macko-Podgorni A."/>
            <person name="Grzebelus D."/>
            <person name="Bostan H."/>
            <person name="Rolling W."/>
            <person name="Curaba J."/>
            <person name="Simon P."/>
        </authorList>
    </citation>
    <scope>NUCLEOTIDE SEQUENCE</scope>
    <source>
        <tissue evidence="8">Leaf</tissue>
    </source>
</reference>
<evidence type="ECO:0000256" key="2">
    <source>
        <dbReference type="ARBA" id="ARBA00022692"/>
    </source>
</evidence>
<protein>
    <recommendedName>
        <fullName evidence="7">Sugar phosphate transporter domain-containing protein</fullName>
    </recommendedName>
</protein>
<dbReference type="Proteomes" id="UP000077755">
    <property type="component" value="Chromosome 4"/>
</dbReference>
<evidence type="ECO:0000256" key="4">
    <source>
        <dbReference type="ARBA" id="ARBA00023136"/>
    </source>
</evidence>
<evidence type="ECO:0000256" key="1">
    <source>
        <dbReference type="ARBA" id="ARBA00004141"/>
    </source>
</evidence>
<feature type="transmembrane region" description="Helical" evidence="6">
    <location>
        <begin position="131"/>
        <end position="151"/>
    </location>
</feature>
<accession>A0AAF0WZT5</accession>
<keyword evidence="4 6" id="KW-0472">Membrane</keyword>
<feature type="compositionally biased region" description="Acidic residues" evidence="5">
    <location>
        <begin position="425"/>
        <end position="434"/>
    </location>
</feature>
<feature type="transmembrane region" description="Helical" evidence="6">
    <location>
        <begin position="218"/>
        <end position="235"/>
    </location>
</feature>
<keyword evidence="2 6" id="KW-0812">Transmembrane</keyword>
<evidence type="ECO:0000256" key="5">
    <source>
        <dbReference type="SAM" id="MobiDB-lite"/>
    </source>
</evidence>
<evidence type="ECO:0000313" key="9">
    <source>
        <dbReference type="Proteomes" id="UP000077755"/>
    </source>
</evidence>
<dbReference type="AlphaFoldDB" id="A0AAF0WZT5"/>
<dbReference type="EMBL" id="CP093346">
    <property type="protein sequence ID" value="WOG97578.1"/>
    <property type="molecule type" value="Genomic_DNA"/>
</dbReference>